<organism evidence="1 2">
    <name type="scientific">Papaver nudicaule</name>
    <name type="common">Iceland poppy</name>
    <dbReference type="NCBI Taxonomy" id="74823"/>
    <lineage>
        <taxon>Eukaryota</taxon>
        <taxon>Viridiplantae</taxon>
        <taxon>Streptophyta</taxon>
        <taxon>Embryophyta</taxon>
        <taxon>Tracheophyta</taxon>
        <taxon>Spermatophyta</taxon>
        <taxon>Magnoliopsida</taxon>
        <taxon>Ranunculales</taxon>
        <taxon>Papaveraceae</taxon>
        <taxon>Papaveroideae</taxon>
        <taxon>Papaver</taxon>
    </lineage>
</organism>
<reference evidence="1" key="1">
    <citation type="submission" date="2022-03" db="EMBL/GenBank/DDBJ databases">
        <title>A functionally conserved STORR gene fusion in Papaver species that diverged 16.8 million years ago.</title>
        <authorList>
            <person name="Catania T."/>
        </authorList>
    </citation>
    <scope>NUCLEOTIDE SEQUENCE</scope>
    <source>
        <strain evidence="1">S-191538</strain>
    </source>
</reference>
<dbReference type="InterPro" id="IPR003774">
    <property type="entry name" value="AlgH-like"/>
</dbReference>
<dbReference type="PANTHER" id="PTHR31984">
    <property type="entry name" value="TRANSPORTER, PUTATIVE (DUF179)-RELATED"/>
    <property type="match status" value="1"/>
</dbReference>
<dbReference type="Proteomes" id="UP001177140">
    <property type="component" value="Unassembled WGS sequence"/>
</dbReference>
<dbReference type="SUPFAM" id="SSF143456">
    <property type="entry name" value="VC0467-like"/>
    <property type="match status" value="1"/>
</dbReference>
<dbReference type="Pfam" id="PF02622">
    <property type="entry name" value="DUF179"/>
    <property type="match status" value="1"/>
</dbReference>
<evidence type="ECO:0000313" key="1">
    <source>
        <dbReference type="EMBL" id="MCL7035573.1"/>
    </source>
</evidence>
<dbReference type="EMBL" id="JAJJMA010158438">
    <property type="protein sequence ID" value="MCL7035573.1"/>
    <property type="molecule type" value="Genomic_DNA"/>
</dbReference>
<keyword evidence="2" id="KW-1185">Reference proteome</keyword>
<name>A0AA41SJS8_PAPNU</name>
<accession>A0AA41SJS8</accession>
<sequence length="270" mass="30556">MEMSTSFLGTSSSSSFAKPIVYKNFHGTLPINTSRRVLTVTCFNPKPGDDNNNKPEIHADWRSFRAKLVTSERSSKPRGTLNLMMNPKLVEEHHVHAPNEVSWTHILEQPEKGCLLIATQKLDGVNIFKDTVILILSIDSDFSTGIILNKPSSLTSAVTNTVDAPLYFGGPLDEKLVLLNLKKKRNECFERVLDGLYYGTKQESLCCVDVMVKRNEIGVQDFRVLEGYCRWTNKVLRDEIRTGHWKVMACSPNVFSPLHSQEIQHNHKNN</sequence>
<protein>
    <submittedName>
        <fullName evidence="1">Uncharacterized protein</fullName>
    </submittedName>
</protein>
<dbReference type="AlphaFoldDB" id="A0AA41SJS8"/>
<evidence type="ECO:0000313" key="2">
    <source>
        <dbReference type="Proteomes" id="UP001177140"/>
    </source>
</evidence>
<proteinExistence type="predicted"/>
<gene>
    <name evidence="1" type="ORF">MKW94_020466</name>
</gene>
<dbReference type="Gene3D" id="3.40.1740.10">
    <property type="entry name" value="VC0467-like"/>
    <property type="match status" value="1"/>
</dbReference>
<comment type="caution">
    <text evidence="1">The sequence shown here is derived from an EMBL/GenBank/DDBJ whole genome shotgun (WGS) entry which is preliminary data.</text>
</comment>
<dbReference type="PANTHER" id="PTHR31984:SF1">
    <property type="entry name" value="OS10G0330400 PROTEIN"/>
    <property type="match status" value="1"/>
</dbReference>